<dbReference type="PROSITE" id="PS01240">
    <property type="entry name" value="PNP_MTAP_2"/>
    <property type="match status" value="1"/>
</dbReference>
<dbReference type="PANTHER" id="PTHR11904">
    <property type="entry name" value="METHYLTHIOADENOSINE/PURINE NUCLEOSIDE PHOSPHORYLASE"/>
    <property type="match status" value="1"/>
</dbReference>
<dbReference type="PIRSF" id="PIRSF000477">
    <property type="entry name" value="PurNPase"/>
    <property type="match status" value="1"/>
</dbReference>
<dbReference type="Gene3D" id="3.40.50.1580">
    <property type="entry name" value="Nucleoside phosphorylase domain"/>
    <property type="match status" value="2"/>
</dbReference>
<evidence type="ECO:0000256" key="1">
    <source>
        <dbReference type="ARBA" id="ARBA00005058"/>
    </source>
</evidence>
<dbReference type="InterPro" id="IPR018099">
    <property type="entry name" value="Purine_phosphorylase-2_CS"/>
</dbReference>
<dbReference type="AlphaFoldDB" id="A0A0F4YVD4"/>
<dbReference type="GO" id="GO:0009116">
    <property type="term" value="P:nucleoside metabolic process"/>
    <property type="evidence" value="ECO:0007669"/>
    <property type="project" value="InterPro"/>
</dbReference>
<feature type="domain" description="Nucleoside phosphorylase" evidence="6">
    <location>
        <begin position="145"/>
        <end position="252"/>
    </location>
</feature>
<dbReference type="OrthoDB" id="10261782at2759"/>
<keyword evidence="4 5" id="KW-0808">Transferase</keyword>
<keyword evidence="3 5" id="KW-0328">Glycosyltransferase</keyword>
<feature type="domain" description="Nucleoside phosphorylase" evidence="6">
    <location>
        <begin position="33"/>
        <end position="144"/>
    </location>
</feature>
<dbReference type="EMBL" id="LASV01000153">
    <property type="protein sequence ID" value="KKA22179.1"/>
    <property type="molecule type" value="Genomic_DNA"/>
</dbReference>
<comment type="function">
    <text evidence="5">The purine nucleoside phosphorylases catalyze the phosphorolytic breakdown of the N-glycosidic bond in the beta-(deoxy)ribonucleoside molecules, with the formation of the corresponding free purine bases and pentose-1-phosphate.</text>
</comment>
<dbReference type="GeneID" id="25316139"/>
<accession>A0A0F4YVD4</accession>
<reference evidence="7 8" key="1">
    <citation type="submission" date="2015-04" db="EMBL/GenBank/DDBJ databases">
        <authorList>
            <person name="Heijne W.H."/>
            <person name="Fedorova N.D."/>
            <person name="Nierman W.C."/>
            <person name="Vollebregt A.W."/>
            <person name="Zhao Z."/>
            <person name="Wu L."/>
            <person name="Kumar M."/>
            <person name="Stam H."/>
            <person name="van den Berg M.A."/>
            <person name="Pel H.J."/>
        </authorList>
    </citation>
    <scope>NUCLEOTIDE SEQUENCE [LARGE SCALE GENOMIC DNA]</scope>
    <source>
        <strain evidence="7 8">CBS 393.64</strain>
    </source>
</reference>
<proteinExistence type="inferred from homology"/>
<evidence type="ECO:0000256" key="4">
    <source>
        <dbReference type="ARBA" id="ARBA00022679"/>
    </source>
</evidence>
<evidence type="ECO:0000256" key="3">
    <source>
        <dbReference type="ARBA" id="ARBA00022676"/>
    </source>
</evidence>
<dbReference type="Proteomes" id="UP000053958">
    <property type="component" value="Unassembled WGS sequence"/>
</dbReference>
<evidence type="ECO:0000259" key="6">
    <source>
        <dbReference type="Pfam" id="PF01048"/>
    </source>
</evidence>
<dbReference type="InterPro" id="IPR000845">
    <property type="entry name" value="Nucleoside_phosphorylase_d"/>
</dbReference>
<dbReference type="GO" id="GO:0004731">
    <property type="term" value="F:purine-nucleoside phosphorylase activity"/>
    <property type="evidence" value="ECO:0007669"/>
    <property type="project" value="UniProtKB-EC"/>
</dbReference>
<dbReference type="PANTHER" id="PTHR11904:SF9">
    <property type="entry name" value="PURINE NUCLEOSIDE PHOSPHORYLASE-RELATED"/>
    <property type="match status" value="1"/>
</dbReference>
<dbReference type="EC" id="2.4.2.1" evidence="5"/>
<comment type="caution">
    <text evidence="7">The sequence shown here is derived from an EMBL/GenBank/DDBJ whole genome shotgun (WGS) entry which is preliminary data.</text>
</comment>
<protein>
    <recommendedName>
        <fullName evidence="5">Purine nucleoside phosphorylase</fullName>
        <ecNumber evidence="5">2.4.2.1</ecNumber>
    </recommendedName>
    <alternativeName>
        <fullName evidence="5">Inosine-guanosine phosphorylase</fullName>
    </alternativeName>
</protein>
<comment type="pathway">
    <text evidence="1 5">Purine metabolism; purine nucleoside salvage.</text>
</comment>
<dbReference type="Pfam" id="PF01048">
    <property type="entry name" value="PNP_UDP_1"/>
    <property type="match status" value="2"/>
</dbReference>
<dbReference type="InterPro" id="IPR011268">
    <property type="entry name" value="Purine_phosphorylase"/>
</dbReference>
<evidence type="ECO:0000313" key="7">
    <source>
        <dbReference type="EMBL" id="KKA22179.1"/>
    </source>
</evidence>
<sequence length="265" mass="28894">MADLLQNRSVYAQAEEAAQFLRKGLEVALQNPKVAIVCGSGLGGLADTVHEKPRAEYDYTSIPHFPQSTVSGHAGKLVFGFLGKKIPVVLMVGRTHYYEGHSMERITLPIRVFKLLGVDVVILTNAAGGLNPEYAVGDITLLNDETGRRLHEGVYAFVSGPSYETRAECRMLRQLGADLVARHSGMRVLALSLVTNNAVLSPVPRGDDHLLQRSTPNDLNAILQEGKADHEEVLEAGRLAAVDMQRLVGQVIVDIFEPSEQQSDM</sequence>
<evidence type="ECO:0000313" key="8">
    <source>
        <dbReference type="Proteomes" id="UP000053958"/>
    </source>
</evidence>
<dbReference type="UniPathway" id="UPA00606"/>
<dbReference type="InterPro" id="IPR035994">
    <property type="entry name" value="Nucleoside_phosphorylase_sf"/>
</dbReference>
<dbReference type="RefSeq" id="XP_013328791.1">
    <property type="nucleotide sequence ID" value="XM_013473337.1"/>
</dbReference>
<dbReference type="STRING" id="1408163.A0A0F4YVD4"/>
<comment type="similarity">
    <text evidence="2 5">Belongs to the PNP/MTAP phosphorylase family.</text>
</comment>
<evidence type="ECO:0000256" key="2">
    <source>
        <dbReference type="ARBA" id="ARBA00006751"/>
    </source>
</evidence>
<dbReference type="GO" id="GO:0005737">
    <property type="term" value="C:cytoplasm"/>
    <property type="evidence" value="ECO:0007669"/>
    <property type="project" value="TreeGrafter"/>
</dbReference>
<gene>
    <name evidence="7" type="ORF">T310_3790</name>
</gene>
<organism evidence="7 8">
    <name type="scientific">Rasamsonia emersonii (strain ATCC 16479 / CBS 393.64 / IMI 116815)</name>
    <dbReference type="NCBI Taxonomy" id="1408163"/>
    <lineage>
        <taxon>Eukaryota</taxon>
        <taxon>Fungi</taxon>
        <taxon>Dikarya</taxon>
        <taxon>Ascomycota</taxon>
        <taxon>Pezizomycotina</taxon>
        <taxon>Eurotiomycetes</taxon>
        <taxon>Eurotiomycetidae</taxon>
        <taxon>Eurotiales</taxon>
        <taxon>Trichocomaceae</taxon>
        <taxon>Rasamsonia</taxon>
    </lineage>
</organism>
<evidence type="ECO:0000256" key="5">
    <source>
        <dbReference type="PIRNR" id="PIRNR000477"/>
    </source>
</evidence>
<dbReference type="CDD" id="cd09009">
    <property type="entry name" value="PNP-EcPNPII_like"/>
    <property type="match status" value="1"/>
</dbReference>
<dbReference type="SUPFAM" id="SSF53167">
    <property type="entry name" value="Purine and uridine phosphorylases"/>
    <property type="match status" value="1"/>
</dbReference>
<name>A0A0F4YVD4_RASE3</name>
<keyword evidence="8" id="KW-1185">Reference proteome</keyword>